<dbReference type="SMART" id="SM00487">
    <property type="entry name" value="DEXDc"/>
    <property type="match status" value="1"/>
</dbReference>
<evidence type="ECO:0000256" key="2">
    <source>
        <dbReference type="ARBA" id="ARBA00007025"/>
    </source>
</evidence>
<sequence>MSLRGFRKSSQNGIVDGKETADSKLSLIPGRKRIQMMGDSDSEGDGSSTPMKPVPIPVVGVVKENGATTAPAALTVKEKELRLQQVRRACMEIDAMLLQTALMSNEWDVDKAIEELKKSAVKRKIIVSPSPIKPAPPVPLANGSDQNERPPKKRRVQESNKSEGESEDYDSDRPTQQVFDSDEDSDGHGGYSHGKLSSERKGVLDFLNSAALHEMVCIKTLSMKKIELLLELRPFKDWANLVDKLKSHRSLQTDILNYTQEYLTRRNNIAAVMGKCKKIVKKLEEAIAAGDTLVEQPGNIAEGLKLAEYQLVGLNWLTIMHRHNMNAILADEMGLGKTIQIIAFLAWMKENGHQDRPSLVVVPSSTMDNWEQELLKWCPELVILKYYGSQTDRRMIRVDWAKNGINEVDVVLTTYHMMGASGEERKMWRVTQFDYVVFDEAHMLKNVHSQRYQNLIRINAKHRILLTGTPLQNNLLELMSLLCFVMPKLLGTKVDDIKALFQGKVKTNKGEIEEELSSFEKNQIDRAKLIMKPFVLRRLKQDVLQLLPPKTDVIIKAPMIDSQKEKYNEIVDGYQKATGVVKDNTEISGMSIMMDLRKLANHPLLLRYYYSDDDVRNIARKLATDADYKGNNADDIFYDIAYLSDFKLYQMREKYTTLYDLRLPEKLITSSGKFRQLDDLLPKMKEEGHRVLIFSQFTMMLDIMEKYLKIRKYGFLRLDGATAVTERQELIDRYTQDPNLFIFLLSTKAGGLGINLTAADTVIIHDIDFNPYNDKQAEDRAHRMGQKKPVTIYKLISEGTIEEGMLMIAQQKLQLEKDVTEQDGNNAVDDHKCMVGLLTMALGLDEKKAETILKNESPMKKPMEEEF</sequence>
<evidence type="ECO:0000256" key="1">
    <source>
        <dbReference type="ARBA" id="ARBA00004123"/>
    </source>
</evidence>
<keyword evidence="5" id="KW-0378">Hydrolase</keyword>
<evidence type="ECO:0000313" key="16">
    <source>
        <dbReference type="EnsemblMetazoa" id="AMIN006746-PA"/>
    </source>
</evidence>
<evidence type="ECO:0000256" key="6">
    <source>
        <dbReference type="ARBA" id="ARBA00022806"/>
    </source>
</evidence>
<dbReference type="InterPro" id="IPR038718">
    <property type="entry name" value="SNF2-like_sf"/>
</dbReference>
<reference evidence="17" key="1">
    <citation type="submission" date="2013-03" db="EMBL/GenBank/DDBJ databases">
        <title>The Genome Sequence of Anopheles minimus MINIMUS1.</title>
        <authorList>
            <consortium name="The Broad Institute Genomics Platform"/>
            <person name="Neafsey D.E."/>
            <person name="Walton C."/>
            <person name="Walker B."/>
            <person name="Young S.K."/>
            <person name="Zeng Q."/>
            <person name="Gargeya S."/>
            <person name="Fitzgerald M."/>
            <person name="Haas B."/>
            <person name="Abouelleil A."/>
            <person name="Allen A.W."/>
            <person name="Alvarado L."/>
            <person name="Arachchi H.M."/>
            <person name="Berlin A.M."/>
            <person name="Chapman S.B."/>
            <person name="Gainer-Dewar J."/>
            <person name="Goldberg J."/>
            <person name="Griggs A."/>
            <person name="Gujja S."/>
            <person name="Hansen M."/>
            <person name="Howarth C."/>
            <person name="Imamovic A."/>
            <person name="Ireland A."/>
            <person name="Larimer J."/>
            <person name="McCowan C."/>
            <person name="Murphy C."/>
            <person name="Pearson M."/>
            <person name="Poon T.W."/>
            <person name="Priest M."/>
            <person name="Roberts A."/>
            <person name="Saif S."/>
            <person name="Shea T."/>
            <person name="Sisk P."/>
            <person name="Sykes S."/>
            <person name="Wortman J."/>
            <person name="Nusbaum C."/>
            <person name="Birren B."/>
        </authorList>
    </citation>
    <scope>NUCLEOTIDE SEQUENCE [LARGE SCALE GENOMIC DNA]</scope>
    <source>
        <strain evidence="17">MINIMUS1</strain>
    </source>
</reference>
<evidence type="ECO:0000256" key="10">
    <source>
        <dbReference type="ARBA" id="ARBA00023242"/>
    </source>
</evidence>
<dbReference type="GO" id="GO:0003677">
    <property type="term" value="F:DNA binding"/>
    <property type="evidence" value="ECO:0007669"/>
    <property type="project" value="UniProtKB-KW"/>
</dbReference>
<evidence type="ECO:0000256" key="11">
    <source>
        <dbReference type="ARBA" id="ARBA00059294"/>
    </source>
</evidence>
<keyword evidence="4" id="KW-0547">Nucleotide-binding</keyword>
<keyword evidence="6" id="KW-0347">Helicase</keyword>
<keyword evidence="9" id="KW-0238">DNA-binding</keyword>
<dbReference type="SMART" id="SM00490">
    <property type="entry name" value="HELICc"/>
    <property type="match status" value="1"/>
</dbReference>
<evidence type="ECO:0000259" key="14">
    <source>
        <dbReference type="PROSITE" id="PS51192"/>
    </source>
</evidence>
<dbReference type="STRING" id="112268.A0A182W8S2"/>
<protein>
    <recommendedName>
        <fullName evidence="12">SWI/SNF-related matrix-associated actin-dependent regulator of chromatin subfamily A containing DEAD/H box 1 homolog</fullName>
        <ecNumber evidence="3">3.6.4.12</ecNumber>
    </recommendedName>
</protein>
<dbReference type="GO" id="GO:0005634">
    <property type="term" value="C:nucleus"/>
    <property type="evidence" value="ECO:0007669"/>
    <property type="project" value="UniProtKB-SubCell"/>
</dbReference>
<dbReference type="PANTHER" id="PTHR10799">
    <property type="entry name" value="SNF2/RAD54 HELICASE FAMILY"/>
    <property type="match status" value="1"/>
</dbReference>
<evidence type="ECO:0000256" key="8">
    <source>
        <dbReference type="ARBA" id="ARBA00022853"/>
    </source>
</evidence>
<keyword evidence="7" id="KW-0067">ATP-binding</keyword>
<evidence type="ECO:0000259" key="15">
    <source>
        <dbReference type="PROSITE" id="PS51194"/>
    </source>
</evidence>
<dbReference type="InterPro" id="IPR001650">
    <property type="entry name" value="Helicase_C-like"/>
</dbReference>
<keyword evidence="8" id="KW-0156">Chromatin regulator</keyword>
<dbReference type="GO" id="GO:0016787">
    <property type="term" value="F:hydrolase activity"/>
    <property type="evidence" value="ECO:0007669"/>
    <property type="project" value="UniProtKB-KW"/>
</dbReference>
<dbReference type="Proteomes" id="UP000075920">
    <property type="component" value="Unassembled WGS sequence"/>
</dbReference>
<dbReference type="GO" id="GO:0003678">
    <property type="term" value="F:DNA helicase activity"/>
    <property type="evidence" value="ECO:0007669"/>
    <property type="project" value="UniProtKB-EC"/>
</dbReference>
<feature type="compositionally biased region" description="Basic and acidic residues" evidence="13">
    <location>
        <begin position="146"/>
        <end position="164"/>
    </location>
</feature>
<dbReference type="Gene3D" id="3.40.50.10810">
    <property type="entry name" value="Tandem AAA-ATPase domain"/>
    <property type="match status" value="1"/>
</dbReference>
<name>A0A182W8S2_9DIPT</name>
<feature type="region of interest" description="Disordered" evidence="13">
    <location>
        <begin position="1"/>
        <end position="53"/>
    </location>
</feature>
<comment type="subcellular location">
    <subcellularLocation>
        <location evidence="1">Nucleus</location>
    </subcellularLocation>
</comment>
<evidence type="ECO:0000256" key="5">
    <source>
        <dbReference type="ARBA" id="ARBA00022801"/>
    </source>
</evidence>
<evidence type="ECO:0000256" key="3">
    <source>
        <dbReference type="ARBA" id="ARBA00012551"/>
    </source>
</evidence>
<proteinExistence type="inferred from homology"/>
<evidence type="ECO:0000256" key="4">
    <source>
        <dbReference type="ARBA" id="ARBA00022741"/>
    </source>
</evidence>
<dbReference type="EnsemblMetazoa" id="AMIN006746-RA">
    <property type="protein sequence ID" value="AMIN006746-PA"/>
    <property type="gene ID" value="AMIN006746"/>
</dbReference>
<dbReference type="AlphaFoldDB" id="A0A182W8S2"/>
<feature type="domain" description="Helicase C-terminal" evidence="15">
    <location>
        <begin position="676"/>
        <end position="835"/>
    </location>
</feature>
<dbReference type="InterPro" id="IPR000330">
    <property type="entry name" value="SNF2_N"/>
</dbReference>
<dbReference type="GO" id="GO:0005524">
    <property type="term" value="F:ATP binding"/>
    <property type="evidence" value="ECO:0007669"/>
    <property type="project" value="UniProtKB-KW"/>
</dbReference>
<dbReference type="GO" id="GO:0005694">
    <property type="term" value="C:chromosome"/>
    <property type="evidence" value="ECO:0007669"/>
    <property type="project" value="UniProtKB-ARBA"/>
</dbReference>
<dbReference type="PROSITE" id="PS51194">
    <property type="entry name" value="HELICASE_CTER"/>
    <property type="match status" value="1"/>
</dbReference>
<dbReference type="Gene3D" id="3.40.50.300">
    <property type="entry name" value="P-loop containing nucleotide triphosphate hydrolases"/>
    <property type="match status" value="2"/>
</dbReference>
<evidence type="ECO:0000256" key="12">
    <source>
        <dbReference type="ARBA" id="ARBA00069890"/>
    </source>
</evidence>
<evidence type="ECO:0000256" key="7">
    <source>
        <dbReference type="ARBA" id="ARBA00022840"/>
    </source>
</evidence>
<dbReference type="Pfam" id="PF00176">
    <property type="entry name" value="SNF2-rel_dom"/>
    <property type="match status" value="1"/>
</dbReference>
<dbReference type="Pfam" id="PF00271">
    <property type="entry name" value="Helicase_C"/>
    <property type="match status" value="1"/>
</dbReference>
<evidence type="ECO:0000313" key="17">
    <source>
        <dbReference type="Proteomes" id="UP000075920"/>
    </source>
</evidence>
<feature type="domain" description="Helicase ATP-binding" evidence="14">
    <location>
        <begin position="318"/>
        <end position="488"/>
    </location>
</feature>
<dbReference type="InterPro" id="IPR027417">
    <property type="entry name" value="P-loop_NTPase"/>
</dbReference>
<dbReference type="FunFam" id="3.40.50.10810:FF:000014">
    <property type="entry name" value="SWI/SNF-related matrix-associated actin-dependent regulator of chromatin subfamily A containing DEAD/H box 1"/>
    <property type="match status" value="1"/>
</dbReference>
<reference evidence="16" key="2">
    <citation type="submission" date="2020-05" db="UniProtKB">
        <authorList>
            <consortium name="EnsemblMetazoa"/>
        </authorList>
    </citation>
    <scope>IDENTIFICATION</scope>
    <source>
        <strain evidence="16">MINIMUS1</strain>
    </source>
</reference>
<comment type="function">
    <text evidence="11">DNA helicase that possesses intrinsic ATP-dependent nucleosome-remodeling activity and is both required for DNA repair and heterochromatin organization. Promotes DNA end resection of double-strand breaks (DSBs) following DNA damage: probably acts by weakening histone DNA interactions in nucleosomes flanking DSBs.</text>
</comment>
<dbReference type="InterPro" id="IPR014001">
    <property type="entry name" value="Helicase_ATP-bd"/>
</dbReference>
<keyword evidence="10" id="KW-0539">Nucleus</keyword>
<comment type="similarity">
    <text evidence="2">Belongs to the SNF2/RAD54 helicase family.</text>
</comment>
<dbReference type="EC" id="3.6.4.12" evidence="3"/>
<evidence type="ECO:0000256" key="9">
    <source>
        <dbReference type="ARBA" id="ARBA00023125"/>
    </source>
</evidence>
<feature type="region of interest" description="Disordered" evidence="13">
    <location>
        <begin position="129"/>
        <end position="196"/>
    </location>
</feature>
<keyword evidence="17" id="KW-1185">Reference proteome</keyword>
<accession>A0A182W8S2</accession>
<evidence type="ECO:0000256" key="13">
    <source>
        <dbReference type="SAM" id="MobiDB-lite"/>
    </source>
</evidence>
<dbReference type="PROSITE" id="PS51192">
    <property type="entry name" value="HELICASE_ATP_BIND_1"/>
    <property type="match status" value="1"/>
</dbReference>
<dbReference type="VEuPathDB" id="VectorBase:AMIN006746"/>
<dbReference type="CDD" id="cd18793">
    <property type="entry name" value="SF2_C_SNF"/>
    <property type="match status" value="1"/>
</dbReference>
<dbReference type="FunFam" id="3.40.50.300:FF:001629">
    <property type="entry name" value="Probable ATP-dependent helicase PF08_0048"/>
    <property type="match status" value="1"/>
</dbReference>
<dbReference type="GO" id="GO:0006325">
    <property type="term" value="P:chromatin organization"/>
    <property type="evidence" value="ECO:0007669"/>
    <property type="project" value="UniProtKB-KW"/>
</dbReference>
<dbReference type="SUPFAM" id="SSF52540">
    <property type="entry name" value="P-loop containing nucleoside triphosphate hydrolases"/>
    <property type="match status" value="2"/>
</dbReference>
<organism evidence="16 17">
    <name type="scientific">Anopheles minimus</name>
    <dbReference type="NCBI Taxonomy" id="112268"/>
    <lineage>
        <taxon>Eukaryota</taxon>
        <taxon>Metazoa</taxon>
        <taxon>Ecdysozoa</taxon>
        <taxon>Arthropoda</taxon>
        <taxon>Hexapoda</taxon>
        <taxon>Insecta</taxon>
        <taxon>Pterygota</taxon>
        <taxon>Neoptera</taxon>
        <taxon>Endopterygota</taxon>
        <taxon>Diptera</taxon>
        <taxon>Nematocera</taxon>
        <taxon>Culicoidea</taxon>
        <taxon>Culicidae</taxon>
        <taxon>Anophelinae</taxon>
        <taxon>Anopheles</taxon>
    </lineage>
</organism>
<dbReference type="InterPro" id="IPR049730">
    <property type="entry name" value="SNF2/RAD54-like_C"/>
</dbReference>